<evidence type="ECO:0000313" key="7">
    <source>
        <dbReference type="Proteomes" id="UP000604161"/>
    </source>
</evidence>
<dbReference type="Pfam" id="PF04828">
    <property type="entry name" value="GFA"/>
    <property type="match status" value="1"/>
</dbReference>
<dbReference type="SUPFAM" id="SSF51316">
    <property type="entry name" value="Mss4-like"/>
    <property type="match status" value="1"/>
</dbReference>
<feature type="domain" description="CENP-V/GFA" evidence="5">
    <location>
        <begin position="5"/>
        <end position="113"/>
    </location>
</feature>
<sequence length="134" mass="14956">MSHTYQGSCLCNKVTFEVNGFSEEAANCYCTMCQKFHGAAFGTLVGVVGLTWHSGVEHLKHYTAPNGTIRTFCQECGSSLGFRVKNTPIEKIELAIATFNDDIPVIIDAQIYTRYRSNWCALQSDLSIFSEDRK</sequence>
<proteinExistence type="inferred from homology"/>
<dbReference type="Proteomes" id="UP000604161">
    <property type="component" value="Unassembled WGS sequence"/>
</dbReference>
<dbReference type="PANTHER" id="PTHR33337:SF40">
    <property type="entry name" value="CENP-V_GFA DOMAIN-CONTAINING PROTEIN-RELATED"/>
    <property type="match status" value="1"/>
</dbReference>
<dbReference type="RefSeq" id="WP_191594824.1">
    <property type="nucleotide sequence ID" value="NZ_JACYFC010000003.1"/>
</dbReference>
<protein>
    <submittedName>
        <fullName evidence="6">GFA family protein</fullName>
    </submittedName>
</protein>
<keyword evidence="4" id="KW-0456">Lyase</keyword>
<keyword evidence="3" id="KW-0862">Zinc</keyword>
<evidence type="ECO:0000256" key="1">
    <source>
        <dbReference type="ARBA" id="ARBA00005495"/>
    </source>
</evidence>
<evidence type="ECO:0000256" key="3">
    <source>
        <dbReference type="ARBA" id="ARBA00022833"/>
    </source>
</evidence>
<dbReference type="InterPro" id="IPR006913">
    <property type="entry name" value="CENP-V/GFA"/>
</dbReference>
<dbReference type="Gene3D" id="3.90.1590.10">
    <property type="entry name" value="glutathione-dependent formaldehyde- activating enzyme (gfa)"/>
    <property type="match status" value="1"/>
</dbReference>
<evidence type="ECO:0000256" key="4">
    <source>
        <dbReference type="ARBA" id="ARBA00023239"/>
    </source>
</evidence>
<comment type="similarity">
    <text evidence="1">Belongs to the Gfa family.</text>
</comment>
<dbReference type="PROSITE" id="PS51891">
    <property type="entry name" value="CENP_V_GFA"/>
    <property type="match status" value="1"/>
</dbReference>
<evidence type="ECO:0000313" key="6">
    <source>
        <dbReference type="EMBL" id="MBD5771446.1"/>
    </source>
</evidence>
<name>A0ABR8NZH1_9GAMM</name>
<evidence type="ECO:0000256" key="2">
    <source>
        <dbReference type="ARBA" id="ARBA00022723"/>
    </source>
</evidence>
<accession>A0ABR8NZH1</accession>
<gene>
    <name evidence="6" type="ORF">IF202_10330</name>
</gene>
<dbReference type="EMBL" id="JACYFC010000003">
    <property type="protein sequence ID" value="MBD5771446.1"/>
    <property type="molecule type" value="Genomic_DNA"/>
</dbReference>
<organism evidence="6 7">
    <name type="scientific">Marinomonas colpomeniae</name>
    <dbReference type="NCBI Taxonomy" id="2774408"/>
    <lineage>
        <taxon>Bacteria</taxon>
        <taxon>Pseudomonadati</taxon>
        <taxon>Pseudomonadota</taxon>
        <taxon>Gammaproteobacteria</taxon>
        <taxon>Oceanospirillales</taxon>
        <taxon>Oceanospirillaceae</taxon>
        <taxon>Marinomonas</taxon>
    </lineage>
</organism>
<keyword evidence="2" id="KW-0479">Metal-binding</keyword>
<evidence type="ECO:0000259" key="5">
    <source>
        <dbReference type="PROSITE" id="PS51891"/>
    </source>
</evidence>
<reference evidence="6 7" key="1">
    <citation type="submission" date="2020-09" db="EMBL/GenBank/DDBJ databases">
        <title>Marinomonas sp. nov., isolated from the cysticercosis algae of Qingdao, China.</title>
        <authorList>
            <person name="Sun X."/>
        </authorList>
    </citation>
    <scope>NUCLEOTIDE SEQUENCE [LARGE SCALE GENOMIC DNA]</scope>
    <source>
        <strain evidence="6 7">SM2066</strain>
    </source>
</reference>
<comment type="caution">
    <text evidence="6">The sequence shown here is derived from an EMBL/GenBank/DDBJ whole genome shotgun (WGS) entry which is preliminary data.</text>
</comment>
<dbReference type="PANTHER" id="PTHR33337">
    <property type="entry name" value="GFA DOMAIN-CONTAINING PROTEIN"/>
    <property type="match status" value="1"/>
</dbReference>
<keyword evidence="7" id="KW-1185">Reference proteome</keyword>
<dbReference type="InterPro" id="IPR011057">
    <property type="entry name" value="Mss4-like_sf"/>
</dbReference>